<dbReference type="Proteomes" id="UP000001646">
    <property type="component" value="Unplaced"/>
</dbReference>
<dbReference type="Gene3D" id="6.10.140.140">
    <property type="match status" value="1"/>
</dbReference>
<sequence>IEIESPCSLNIVPVLSEPLSFLLPSFPSIRMGVELYFHLADNIFCLQVTFEDVAVDFTEEEWALLDPEQRALHQQVKEQNLRIMSFLGKPILFTSVHHLMLQVFSSEAIESIHSFSTWRELTHG</sequence>
<dbReference type="Ensembl" id="ENSACAT00000052711.1">
    <property type="protein sequence ID" value="ENSACAP00000025403.1"/>
    <property type="gene ID" value="ENSACAG00000038803.1"/>
</dbReference>
<dbReference type="SUPFAM" id="SSF109640">
    <property type="entry name" value="KRAB domain (Kruppel-associated box)"/>
    <property type="match status" value="1"/>
</dbReference>
<dbReference type="Pfam" id="PF01352">
    <property type="entry name" value="KRAB"/>
    <property type="match status" value="1"/>
</dbReference>
<dbReference type="GeneTree" id="ENSGT01060000251409"/>
<evidence type="ECO:0000313" key="3">
    <source>
        <dbReference type="Proteomes" id="UP000001646"/>
    </source>
</evidence>
<reference evidence="2" key="2">
    <citation type="submission" date="2025-08" db="UniProtKB">
        <authorList>
            <consortium name="Ensembl"/>
        </authorList>
    </citation>
    <scope>IDENTIFICATION</scope>
</reference>
<dbReference type="InterPro" id="IPR036051">
    <property type="entry name" value="KRAB_dom_sf"/>
</dbReference>
<dbReference type="SMART" id="SM00349">
    <property type="entry name" value="KRAB"/>
    <property type="match status" value="1"/>
</dbReference>
<keyword evidence="3" id="KW-1185">Reference proteome</keyword>
<evidence type="ECO:0000313" key="2">
    <source>
        <dbReference type="Ensembl" id="ENSACAP00000025403.1"/>
    </source>
</evidence>
<protein>
    <recommendedName>
        <fullName evidence="1">KRAB domain-containing protein</fullName>
    </recommendedName>
</protein>
<reference evidence="2" key="1">
    <citation type="submission" date="2009-12" db="EMBL/GenBank/DDBJ databases">
        <title>The Genome Sequence of Anolis carolinensis (Green Anole Lizard).</title>
        <authorList>
            <consortium name="The Genome Sequencing Platform"/>
            <person name="Di Palma F."/>
            <person name="Alfoldi J."/>
            <person name="Heiman D."/>
            <person name="Young S."/>
            <person name="Grabherr M."/>
            <person name="Johnson J."/>
            <person name="Lander E.S."/>
            <person name="Lindblad-Toh K."/>
        </authorList>
    </citation>
    <scope>NUCLEOTIDE SEQUENCE [LARGE SCALE GENOMIC DNA]</scope>
    <source>
        <strain evidence="2">JBL SC #1</strain>
    </source>
</reference>
<accession>A0A803SR13</accession>
<name>A0A803SR13_ANOCA</name>
<reference evidence="2" key="3">
    <citation type="submission" date="2025-09" db="UniProtKB">
        <authorList>
            <consortium name="Ensembl"/>
        </authorList>
    </citation>
    <scope>IDENTIFICATION</scope>
</reference>
<dbReference type="PROSITE" id="PS50805">
    <property type="entry name" value="KRAB"/>
    <property type="match status" value="1"/>
</dbReference>
<dbReference type="AlphaFoldDB" id="A0A803SR13"/>
<dbReference type="PANTHER" id="PTHR23232">
    <property type="entry name" value="KRAB DOMAIN C2H2 ZINC FINGER"/>
    <property type="match status" value="1"/>
</dbReference>
<dbReference type="GO" id="GO:0006355">
    <property type="term" value="P:regulation of DNA-templated transcription"/>
    <property type="evidence" value="ECO:0007669"/>
    <property type="project" value="InterPro"/>
</dbReference>
<dbReference type="CDD" id="cd07765">
    <property type="entry name" value="KRAB_A-box"/>
    <property type="match status" value="1"/>
</dbReference>
<proteinExistence type="predicted"/>
<feature type="domain" description="KRAB" evidence="1">
    <location>
        <begin position="48"/>
        <end position="124"/>
    </location>
</feature>
<dbReference type="InterPro" id="IPR001909">
    <property type="entry name" value="KRAB"/>
</dbReference>
<organism evidence="2 3">
    <name type="scientific">Anolis carolinensis</name>
    <name type="common">Green anole</name>
    <name type="synonym">American chameleon</name>
    <dbReference type="NCBI Taxonomy" id="28377"/>
    <lineage>
        <taxon>Eukaryota</taxon>
        <taxon>Metazoa</taxon>
        <taxon>Chordata</taxon>
        <taxon>Craniata</taxon>
        <taxon>Vertebrata</taxon>
        <taxon>Euteleostomi</taxon>
        <taxon>Lepidosauria</taxon>
        <taxon>Squamata</taxon>
        <taxon>Bifurcata</taxon>
        <taxon>Unidentata</taxon>
        <taxon>Episquamata</taxon>
        <taxon>Toxicofera</taxon>
        <taxon>Iguania</taxon>
        <taxon>Dactyloidae</taxon>
        <taxon>Anolis</taxon>
    </lineage>
</organism>
<evidence type="ECO:0000259" key="1">
    <source>
        <dbReference type="PROSITE" id="PS50805"/>
    </source>
</evidence>
<dbReference type="InParanoid" id="A0A803SR13"/>
<dbReference type="InterPro" id="IPR050169">
    <property type="entry name" value="Krueppel_C2H2_ZnF"/>
</dbReference>
<dbReference type="PANTHER" id="PTHR23232:SF142">
    <property type="entry name" value="GASTRULA ZINC FINGER PROTEIN XLCGF57.1-LIKE-RELATED"/>
    <property type="match status" value="1"/>
</dbReference>